<feature type="transmembrane region" description="Helical" evidence="1">
    <location>
        <begin position="232"/>
        <end position="251"/>
    </location>
</feature>
<feature type="transmembrane region" description="Helical" evidence="1">
    <location>
        <begin position="459"/>
        <end position="476"/>
    </location>
</feature>
<evidence type="ECO:0000313" key="3">
    <source>
        <dbReference type="Proteomes" id="UP000184465"/>
    </source>
</evidence>
<proteinExistence type="predicted"/>
<name>A0A1M6MSY1_PARC5</name>
<sequence>MNKYIKPSTFAVILLFIIGGYALFFEPLIGLADNGDFFRIMAPNDLKHEEDRDVNVFGYFTNKYDKLQYYNGLKGKIKSTQNIIIQIAIKIDDFFTKDEKFDIRFQAIICLIILGISLYWMVEIVLRMTDSEKLKYFLAIIAVIIFGDIGYIAYFNSFYGESIAYPFYILSIASILKFSSSEHSRIRYLVIYFIASFIFMGSKNQFAVNGILSSILLVSLIFFKIKNYKKVLVLVLSVFFLISTALMYIVIDENIYLINKYHMITRGVMLFEPDVEKVTKEVGLNRQYSLLAETIYFDRTPIIHPKDDLLLKDFYSKYNLASVVIYYFKKPDAFMKIMKLGWKNSFTIRPEVLGNFKRSAGREFGEKAKFFSLWSHFKDNNIPHNSGLVLIFLVICLSAGINRVLKYKGNKYPQITYYREAIMIYVFLTGFSQILVSLIGAGDTDLKKHLFMTTVTLDILFYFNFAYIVSILYHVIETKSK</sequence>
<dbReference type="Proteomes" id="UP000184465">
    <property type="component" value="Unassembled WGS sequence"/>
</dbReference>
<feature type="transmembrane region" description="Helical" evidence="1">
    <location>
        <begin position="417"/>
        <end position="439"/>
    </location>
</feature>
<accession>A0A1M6MSY1</accession>
<keyword evidence="3" id="KW-1185">Reference proteome</keyword>
<dbReference type="OrthoDB" id="129479at2"/>
<organism evidence="2 3">
    <name type="scientific">Paramaledivibacter caminithermalis (strain DSM 15212 / CIP 107654 / DViRD3)</name>
    <name type="common">Clostridium caminithermale</name>
    <dbReference type="NCBI Taxonomy" id="1121301"/>
    <lineage>
        <taxon>Bacteria</taxon>
        <taxon>Bacillati</taxon>
        <taxon>Bacillota</taxon>
        <taxon>Clostridia</taxon>
        <taxon>Peptostreptococcales</taxon>
        <taxon>Caminicellaceae</taxon>
        <taxon>Paramaledivibacter</taxon>
    </lineage>
</organism>
<keyword evidence="1" id="KW-0472">Membrane</keyword>
<feature type="transmembrane region" description="Helical" evidence="1">
    <location>
        <begin position="12"/>
        <end position="32"/>
    </location>
</feature>
<evidence type="ECO:0000313" key="2">
    <source>
        <dbReference type="EMBL" id="SHJ86522.1"/>
    </source>
</evidence>
<keyword evidence="1" id="KW-0812">Transmembrane</keyword>
<dbReference type="STRING" id="1121301.SAMN02745912_01402"/>
<evidence type="ECO:0008006" key="4">
    <source>
        <dbReference type="Google" id="ProtNLM"/>
    </source>
</evidence>
<feature type="transmembrane region" description="Helical" evidence="1">
    <location>
        <begin position="134"/>
        <end position="156"/>
    </location>
</feature>
<dbReference type="RefSeq" id="WP_073148330.1">
    <property type="nucleotide sequence ID" value="NZ_FRAG01000012.1"/>
</dbReference>
<protein>
    <recommendedName>
        <fullName evidence="4">Transmembrane protein</fullName>
    </recommendedName>
</protein>
<gene>
    <name evidence="2" type="ORF">SAMN02745912_01402</name>
</gene>
<keyword evidence="1" id="KW-1133">Transmembrane helix</keyword>
<feature type="transmembrane region" description="Helical" evidence="1">
    <location>
        <begin position="103"/>
        <end position="122"/>
    </location>
</feature>
<dbReference type="EMBL" id="FRAG01000012">
    <property type="protein sequence ID" value="SHJ86522.1"/>
    <property type="molecule type" value="Genomic_DNA"/>
</dbReference>
<feature type="transmembrane region" description="Helical" evidence="1">
    <location>
        <begin position="208"/>
        <end position="225"/>
    </location>
</feature>
<feature type="transmembrane region" description="Helical" evidence="1">
    <location>
        <begin position="387"/>
        <end position="405"/>
    </location>
</feature>
<feature type="transmembrane region" description="Helical" evidence="1">
    <location>
        <begin position="186"/>
        <end position="202"/>
    </location>
</feature>
<reference evidence="2 3" key="1">
    <citation type="submission" date="2016-11" db="EMBL/GenBank/DDBJ databases">
        <authorList>
            <person name="Jaros S."/>
            <person name="Januszkiewicz K."/>
            <person name="Wedrychowicz H."/>
        </authorList>
    </citation>
    <scope>NUCLEOTIDE SEQUENCE [LARGE SCALE GENOMIC DNA]</scope>
    <source>
        <strain evidence="2 3">DSM 15212</strain>
    </source>
</reference>
<evidence type="ECO:0000256" key="1">
    <source>
        <dbReference type="SAM" id="Phobius"/>
    </source>
</evidence>
<dbReference type="AlphaFoldDB" id="A0A1M6MSY1"/>